<dbReference type="RefSeq" id="WP_132700370.1">
    <property type="nucleotide sequence ID" value="NZ_SLZR01000003.1"/>
</dbReference>
<keyword evidence="2" id="KW-1185">Reference proteome</keyword>
<evidence type="ECO:0000313" key="1">
    <source>
        <dbReference type="EMBL" id="TCS42450.1"/>
    </source>
</evidence>
<comment type="caution">
    <text evidence="1">The sequence shown here is derived from an EMBL/GenBank/DDBJ whole genome shotgun (WGS) entry which is preliminary data.</text>
</comment>
<gene>
    <name evidence="1" type="ORF">BCF53_103111</name>
</gene>
<name>A0A4R3IAJ9_9GAMM</name>
<dbReference type="EMBL" id="SLZR01000003">
    <property type="protein sequence ID" value="TCS42450.1"/>
    <property type="molecule type" value="Genomic_DNA"/>
</dbReference>
<dbReference type="OrthoDB" id="5735634at2"/>
<reference evidence="1 2" key="1">
    <citation type="submission" date="2019-03" db="EMBL/GenBank/DDBJ databases">
        <title>Genomic Encyclopedia of Archaeal and Bacterial Type Strains, Phase II (KMG-II): from individual species to whole genera.</title>
        <authorList>
            <person name="Goeker M."/>
        </authorList>
    </citation>
    <scope>NUCLEOTIDE SEQUENCE [LARGE SCALE GENOMIC DNA]</scope>
    <source>
        <strain evidence="1 2">DSM 15388</strain>
    </source>
</reference>
<accession>A0A4R3IAJ9</accession>
<dbReference type="AlphaFoldDB" id="A0A4R3IAJ9"/>
<proteinExistence type="predicted"/>
<sequence>MASIIAVLSILVVAGAFMWMQPSKRDKRLAKLRSGALTQGFLVGSVKLPDTTEHGRVNNRFEIQTIYQIALKLEAQSQLEFTALRSTGESGIYLPDGWAWNKRSNVPESIYTALSTFLAGLPESVTALVVSKTAIGLVWDEKDPQLTLEQIKSMLHSVAGLCDLEPHSS</sequence>
<dbReference type="Proteomes" id="UP000295793">
    <property type="component" value="Unassembled WGS sequence"/>
</dbReference>
<organism evidence="1 2">
    <name type="scientific">Reinekea marinisedimentorum</name>
    <dbReference type="NCBI Taxonomy" id="230495"/>
    <lineage>
        <taxon>Bacteria</taxon>
        <taxon>Pseudomonadati</taxon>
        <taxon>Pseudomonadota</taxon>
        <taxon>Gammaproteobacteria</taxon>
        <taxon>Oceanospirillales</taxon>
        <taxon>Saccharospirillaceae</taxon>
        <taxon>Reinekea</taxon>
    </lineage>
</organism>
<evidence type="ECO:0000313" key="2">
    <source>
        <dbReference type="Proteomes" id="UP000295793"/>
    </source>
</evidence>
<protein>
    <submittedName>
        <fullName evidence="1">Uncharacterized protein</fullName>
    </submittedName>
</protein>